<evidence type="ECO:0000256" key="8">
    <source>
        <dbReference type="ARBA" id="ARBA00022982"/>
    </source>
</evidence>
<comment type="subcellular location">
    <subcellularLocation>
        <location evidence="1">Cell membrane</location>
    </subcellularLocation>
</comment>
<dbReference type="GO" id="GO:0005886">
    <property type="term" value="C:plasma membrane"/>
    <property type="evidence" value="ECO:0007669"/>
    <property type="project" value="UniProtKB-SubCell"/>
</dbReference>
<dbReference type="PROSITE" id="PS00198">
    <property type="entry name" value="4FE4S_FER_1"/>
    <property type="match status" value="1"/>
</dbReference>
<feature type="binding site" evidence="12">
    <location>
        <position position="164"/>
    </location>
    <ligand>
        <name>[4Fe-4S] cluster</name>
        <dbReference type="ChEBI" id="CHEBI:49883"/>
        <label>2</label>
    </ligand>
</feature>
<keyword evidence="8" id="KW-0249">Electron transport</keyword>
<feature type="domain" description="4Fe-4S ferredoxin-type" evidence="15">
    <location>
        <begin position="125"/>
        <end position="154"/>
    </location>
</feature>
<accession>A0A2U3KFR8</accession>
<gene>
    <name evidence="16" type="primary">fdoH</name>
    <name evidence="16" type="ORF">SBA1_20097</name>
</gene>
<evidence type="ECO:0000256" key="7">
    <source>
        <dbReference type="ARBA" id="ARBA00022737"/>
    </source>
</evidence>
<keyword evidence="9 12" id="KW-0408">Iron</keyword>
<sequence>MSDRKTLQIRQISGHSGPSAGFGVQRDPEVCKLVDTTICIGCKACEVACVEWNDMPFSPTTFDNTYQTMPETRWNFWNLIKFNEHQREDGTVQWLMRKDQCMHCADPGCLRACPADGAIVQYTNGIVDFQQENCIGCEFCVSGCPYDIPKFNPATKKVYKCTLCSDRVGQGLEPACIKACPTGCLKFGTKDDMKYIAEERARQLRENFGFAQAGVYDPQSIGGTHVVYVLHDATDPERYGGLPSNPVIPWSYTVWKWLFKPVLGTFALFGLLGVLLHYVTVGPRRPQPEPPLAKPLPEKES</sequence>
<dbReference type="EMBL" id="OMOD01000111">
    <property type="protein sequence ID" value="SPF38397.1"/>
    <property type="molecule type" value="Genomic_DNA"/>
</dbReference>
<dbReference type="GO" id="GO:0046872">
    <property type="term" value="F:metal ion binding"/>
    <property type="evidence" value="ECO:0007669"/>
    <property type="project" value="UniProtKB-KW"/>
</dbReference>
<feature type="binding site" evidence="12">
    <location>
        <position position="140"/>
    </location>
    <ligand>
        <name>[4Fe-4S] cluster</name>
        <dbReference type="ChEBI" id="CHEBI:49883"/>
        <label>4</label>
    </ligand>
</feature>
<dbReference type="InterPro" id="IPR038384">
    <property type="entry name" value="Formate_DH_C_sf"/>
</dbReference>
<keyword evidence="4 12" id="KW-0004">4Fe-4S</keyword>
<evidence type="ECO:0000256" key="1">
    <source>
        <dbReference type="ARBA" id="ARBA00004236"/>
    </source>
</evidence>
<evidence type="ECO:0000256" key="5">
    <source>
        <dbReference type="ARBA" id="ARBA00022692"/>
    </source>
</evidence>
<evidence type="ECO:0000256" key="11">
    <source>
        <dbReference type="ARBA" id="ARBA00023136"/>
    </source>
</evidence>
<feature type="binding site" evidence="12">
    <location>
        <position position="137"/>
    </location>
    <ligand>
        <name>[4Fe-4S] cluster</name>
        <dbReference type="ChEBI" id="CHEBI:49883"/>
        <label>4</label>
    </ligand>
</feature>
<dbReference type="PIRSF" id="PIRSF036298">
    <property type="entry name" value="FDH_4Fe4S"/>
    <property type="match status" value="1"/>
</dbReference>
<dbReference type="SUPFAM" id="SSF54862">
    <property type="entry name" value="4Fe-4S ferredoxins"/>
    <property type="match status" value="1"/>
</dbReference>
<protein>
    <submittedName>
        <fullName evidence="16">Formate dehydrogenase-O, iron-sulpur subunit</fullName>
    </submittedName>
</protein>
<feature type="binding site" evidence="12">
    <location>
        <position position="45"/>
    </location>
    <ligand>
        <name>[4Fe-4S] cluster</name>
        <dbReference type="ChEBI" id="CHEBI:49883"/>
        <label>1</label>
    </ligand>
</feature>
<evidence type="ECO:0000256" key="2">
    <source>
        <dbReference type="ARBA" id="ARBA00022448"/>
    </source>
</evidence>
<feature type="binding site" evidence="12">
    <location>
        <position position="42"/>
    </location>
    <ligand>
        <name>[4Fe-4S] cluster</name>
        <dbReference type="ChEBI" id="CHEBI:49883"/>
        <label>1</label>
    </ligand>
</feature>
<feature type="binding site" evidence="12">
    <location>
        <position position="39"/>
    </location>
    <ligand>
        <name>[4Fe-4S] cluster</name>
        <dbReference type="ChEBI" id="CHEBI:49883"/>
        <label>1</label>
    </ligand>
</feature>
<organism evidence="16 17">
    <name type="scientific">Candidatus Sulfotelmatobacter kueseliae</name>
    <dbReference type="NCBI Taxonomy" id="2042962"/>
    <lineage>
        <taxon>Bacteria</taxon>
        <taxon>Pseudomonadati</taxon>
        <taxon>Acidobacteriota</taxon>
        <taxon>Terriglobia</taxon>
        <taxon>Terriglobales</taxon>
        <taxon>Candidatus Korobacteraceae</taxon>
        <taxon>Candidatus Sulfotelmatobacter</taxon>
    </lineage>
</organism>
<dbReference type="Gene3D" id="3.30.70.20">
    <property type="match status" value="2"/>
</dbReference>
<evidence type="ECO:0000256" key="10">
    <source>
        <dbReference type="ARBA" id="ARBA00023014"/>
    </source>
</evidence>
<comment type="cofactor">
    <cofactor evidence="12">
        <name>[4Fe-4S] cluster</name>
        <dbReference type="ChEBI" id="CHEBI:49883"/>
    </cofactor>
    <text evidence="12">Binds 4 [4Fe-4S] clusters per subunit.</text>
</comment>
<evidence type="ECO:0000259" key="15">
    <source>
        <dbReference type="PROSITE" id="PS51379"/>
    </source>
</evidence>
<dbReference type="Gene3D" id="1.20.5.480">
    <property type="entry name" value="Single helix bin"/>
    <property type="match status" value="1"/>
</dbReference>
<dbReference type="AlphaFoldDB" id="A0A2U3KFR8"/>
<keyword evidence="5 14" id="KW-0812">Transmembrane</keyword>
<feature type="transmembrane region" description="Helical" evidence="14">
    <location>
        <begin position="257"/>
        <end position="279"/>
    </location>
</feature>
<feature type="binding site" evidence="12">
    <location>
        <position position="104"/>
    </location>
    <ligand>
        <name>[4Fe-4S] cluster</name>
        <dbReference type="ChEBI" id="CHEBI:49883"/>
        <label>3</label>
    </ligand>
</feature>
<reference evidence="17" key="1">
    <citation type="submission" date="2018-02" db="EMBL/GenBank/DDBJ databases">
        <authorList>
            <person name="Hausmann B."/>
        </authorList>
    </citation>
    <scope>NUCLEOTIDE SEQUENCE [LARGE SCALE GENOMIC DNA]</scope>
    <source>
        <strain evidence="17">Peat soil MAG SbA1</strain>
    </source>
</reference>
<dbReference type="GO" id="GO:0015944">
    <property type="term" value="P:formate oxidation"/>
    <property type="evidence" value="ECO:0007669"/>
    <property type="project" value="InterPro"/>
</dbReference>
<evidence type="ECO:0000256" key="9">
    <source>
        <dbReference type="ARBA" id="ARBA00023004"/>
    </source>
</evidence>
<evidence type="ECO:0000256" key="4">
    <source>
        <dbReference type="ARBA" id="ARBA00022485"/>
    </source>
</evidence>
<feature type="binding site" evidence="12">
    <location>
        <position position="161"/>
    </location>
    <ligand>
        <name>[4Fe-4S] cluster</name>
        <dbReference type="ChEBI" id="CHEBI:49883"/>
        <label>2</label>
    </ligand>
</feature>
<feature type="binding site" evidence="12">
    <location>
        <position position="180"/>
    </location>
    <ligand>
        <name>[4Fe-4S] cluster</name>
        <dbReference type="ChEBI" id="CHEBI:49883"/>
        <label>1</label>
    </ligand>
</feature>
<dbReference type="InterPro" id="IPR014603">
    <property type="entry name" value="Formate_DH_Fe-S_su"/>
</dbReference>
<keyword evidence="3" id="KW-1003">Cell membrane</keyword>
<keyword evidence="7" id="KW-0677">Repeat</keyword>
<evidence type="ECO:0000256" key="6">
    <source>
        <dbReference type="ARBA" id="ARBA00022723"/>
    </source>
</evidence>
<name>A0A2U3KFR8_9BACT</name>
<dbReference type="Pfam" id="PF09163">
    <property type="entry name" value="Form-deh_trans"/>
    <property type="match status" value="1"/>
</dbReference>
<feature type="binding site" evidence="12">
    <location>
        <position position="176"/>
    </location>
    <ligand>
        <name>[4Fe-4S] cluster</name>
        <dbReference type="ChEBI" id="CHEBI:49883"/>
        <label>2</label>
    </ligand>
</feature>
<feature type="binding site" evidence="12">
    <location>
        <position position="144"/>
    </location>
    <ligand>
        <name>[4Fe-4S] cluster</name>
        <dbReference type="ChEBI" id="CHEBI:49883"/>
        <label>3</label>
    </ligand>
</feature>
<keyword evidence="11 14" id="KW-0472">Membrane</keyword>
<dbReference type="PANTHER" id="PTHR43545:SF6">
    <property type="entry name" value="FORMATE DEHYDROGENASE, NITRATE-INDUCIBLE, IRON-SULFUR SUBUNIT"/>
    <property type="match status" value="1"/>
</dbReference>
<dbReference type="Pfam" id="PF13247">
    <property type="entry name" value="Fer4_11"/>
    <property type="match status" value="1"/>
</dbReference>
<evidence type="ECO:0000256" key="13">
    <source>
        <dbReference type="SAM" id="MobiDB-lite"/>
    </source>
</evidence>
<keyword evidence="10 12" id="KW-0411">Iron-sulfur</keyword>
<dbReference type="InterPro" id="IPR015246">
    <property type="entry name" value="Formate_DH_TM"/>
</dbReference>
<dbReference type="Proteomes" id="UP000238701">
    <property type="component" value="Unassembled WGS sequence"/>
</dbReference>
<evidence type="ECO:0000256" key="3">
    <source>
        <dbReference type="ARBA" id="ARBA00022475"/>
    </source>
</evidence>
<evidence type="ECO:0000256" key="14">
    <source>
        <dbReference type="SAM" id="Phobius"/>
    </source>
</evidence>
<evidence type="ECO:0000256" key="12">
    <source>
        <dbReference type="PIRSR" id="PIRSR036298-50"/>
    </source>
</evidence>
<dbReference type="GO" id="GO:0051539">
    <property type="term" value="F:4 iron, 4 sulfur cluster binding"/>
    <property type="evidence" value="ECO:0007669"/>
    <property type="project" value="UniProtKB-KW"/>
</dbReference>
<evidence type="ECO:0000313" key="17">
    <source>
        <dbReference type="Proteomes" id="UP000238701"/>
    </source>
</evidence>
<dbReference type="PROSITE" id="PS51379">
    <property type="entry name" value="4FE4S_FER_2"/>
    <property type="match status" value="3"/>
</dbReference>
<proteinExistence type="predicted"/>
<dbReference type="InterPro" id="IPR017896">
    <property type="entry name" value="4Fe4S_Fe-S-bd"/>
</dbReference>
<feature type="binding site" evidence="12">
    <location>
        <position position="49"/>
    </location>
    <ligand>
        <name>[4Fe-4S] cluster</name>
        <dbReference type="ChEBI" id="CHEBI:49883"/>
        <label>2</label>
    </ligand>
</feature>
<dbReference type="InterPro" id="IPR051555">
    <property type="entry name" value="FDH_Electron_Transfer_Unit"/>
</dbReference>
<dbReference type="PANTHER" id="PTHR43545">
    <property type="entry name" value="FORMATE DEHYDROGENASE, NITRATE-INDUCIBLE, IRON-SULFUR SUBUNIT"/>
    <property type="match status" value="1"/>
</dbReference>
<feature type="domain" description="4Fe-4S ferredoxin-type" evidence="15">
    <location>
        <begin position="30"/>
        <end position="60"/>
    </location>
</feature>
<dbReference type="NCBIfam" id="TIGR01582">
    <property type="entry name" value="FDH-beta"/>
    <property type="match status" value="1"/>
</dbReference>
<feature type="domain" description="4Fe-4S ferredoxin-type" evidence="15">
    <location>
        <begin position="92"/>
        <end position="124"/>
    </location>
</feature>
<dbReference type="InterPro" id="IPR006470">
    <property type="entry name" value="Formate_DH_bsu_Proteobacteria"/>
</dbReference>
<feature type="binding site" evidence="12">
    <location>
        <position position="113"/>
    </location>
    <ligand>
        <name>[4Fe-4S] cluster</name>
        <dbReference type="ChEBI" id="CHEBI:49883"/>
        <label>4</label>
    </ligand>
</feature>
<evidence type="ECO:0000313" key="16">
    <source>
        <dbReference type="EMBL" id="SPF38397.1"/>
    </source>
</evidence>
<feature type="binding site" evidence="12">
    <location>
        <position position="101"/>
    </location>
    <ligand>
        <name>[4Fe-4S] cluster</name>
        <dbReference type="ChEBI" id="CHEBI:49883"/>
        <label>3</label>
    </ligand>
</feature>
<dbReference type="InterPro" id="IPR017900">
    <property type="entry name" value="4Fe4S_Fe_S_CS"/>
</dbReference>
<feature type="binding site" evidence="12">
    <location>
        <position position="134"/>
    </location>
    <ligand>
        <name>[4Fe-4S] cluster</name>
        <dbReference type="ChEBI" id="CHEBI:49883"/>
        <label>4</label>
    </ligand>
</feature>
<feature type="region of interest" description="Disordered" evidence="13">
    <location>
        <begin position="1"/>
        <end position="21"/>
    </location>
</feature>
<keyword evidence="2" id="KW-0813">Transport</keyword>
<feature type="binding site" evidence="12">
    <location>
        <position position="109"/>
    </location>
    <ligand>
        <name>[4Fe-4S] cluster</name>
        <dbReference type="ChEBI" id="CHEBI:49883"/>
        <label>3</label>
    </ligand>
</feature>
<keyword evidence="6 12" id="KW-0479">Metal-binding</keyword>
<dbReference type="GO" id="GO:0045333">
    <property type="term" value="P:cellular respiration"/>
    <property type="evidence" value="ECO:0007669"/>
    <property type="project" value="InterPro"/>
</dbReference>
<keyword evidence="14" id="KW-1133">Transmembrane helix</keyword>
<dbReference type="OrthoDB" id="9810688at2"/>